<reference evidence="3" key="3">
    <citation type="submission" date="2025-09" db="UniProtKB">
        <authorList>
            <consortium name="Ensembl"/>
        </authorList>
    </citation>
    <scope>IDENTIFICATION</scope>
</reference>
<dbReference type="InterPro" id="IPR000477">
    <property type="entry name" value="RT_dom"/>
</dbReference>
<evidence type="ECO:0000259" key="2">
    <source>
        <dbReference type="PROSITE" id="PS50878"/>
    </source>
</evidence>
<keyword evidence="1" id="KW-0472">Membrane</keyword>
<dbReference type="InterPro" id="IPR043502">
    <property type="entry name" value="DNA/RNA_pol_sf"/>
</dbReference>
<dbReference type="PANTHER" id="PTHR47027:SF30">
    <property type="entry name" value="THAP-TYPE DOMAIN-CONTAINING PROTEIN"/>
    <property type="match status" value="1"/>
</dbReference>
<dbReference type="Ensembl" id="ENSGAGT00000021658.1">
    <property type="protein sequence ID" value="ENSGAGP00000018999.1"/>
    <property type="gene ID" value="ENSGAGG00000014057.1"/>
</dbReference>
<dbReference type="PANTHER" id="PTHR47027">
    <property type="entry name" value="REVERSE TRANSCRIPTASE DOMAIN-CONTAINING PROTEIN"/>
    <property type="match status" value="1"/>
</dbReference>
<dbReference type="PROSITE" id="PS50878">
    <property type="entry name" value="RT_POL"/>
    <property type="match status" value="1"/>
</dbReference>
<keyword evidence="1" id="KW-1133">Transmembrane helix</keyword>
<evidence type="ECO:0000313" key="3">
    <source>
        <dbReference type="Ensembl" id="ENSGAGP00000018999.1"/>
    </source>
</evidence>
<dbReference type="Proteomes" id="UP000291020">
    <property type="component" value="Unassembled WGS sequence"/>
</dbReference>
<evidence type="ECO:0000256" key="1">
    <source>
        <dbReference type="SAM" id="Phobius"/>
    </source>
</evidence>
<keyword evidence="1" id="KW-0812">Transmembrane</keyword>
<evidence type="ECO:0000313" key="4">
    <source>
        <dbReference type="Proteomes" id="UP000291020"/>
    </source>
</evidence>
<keyword evidence="4" id="KW-1185">Reference proteome</keyword>
<accession>A0A452HV28</accession>
<dbReference type="STRING" id="38772.ENSGAGP00000018999"/>
<organism evidence="3 4">
    <name type="scientific">Gopherus agassizii</name>
    <name type="common">Agassiz's desert tortoise</name>
    <dbReference type="NCBI Taxonomy" id="38772"/>
    <lineage>
        <taxon>Eukaryota</taxon>
        <taxon>Metazoa</taxon>
        <taxon>Chordata</taxon>
        <taxon>Craniata</taxon>
        <taxon>Vertebrata</taxon>
        <taxon>Euteleostomi</taxon>
        <taxon>Archelosauria</taxon>
        <taxon>Testudinata</taxon>
        <taxon>Testudines</taxon>
        <taxon>Cryptodira</taxon>
        <taxon>Durocryptodira</taxon>
        <taxon>Testudinoidea</taxon>
        <taxon>Testudinidae</taxon>
        <taxon>Gopherus</taxon>
    </lineage>
</organism>
<reference evidence="4" key="1">
    <citation type="journal article" date="2017" name="PLoS ONE">
        <title>The Agassiz's desert tortoise genome provides a resource for the conservation of a threatened species.</title>
        <authorList>
            <person name="Tollis M."/>
            <person name="DeNardo D.F."/>
            <person name="Cornelius J.A."/>
            <person name="Dolby G.A."/>
            <person name="Edwards T."/>
            <person name="Henen B.T."/>
            <person name="Karl A.E."/>
            <person name="Murphy R.W."/>
            <person name="Kusumi K."/>
        </authorList>
    </citation>
    <scope>NUCLEOTIDE SEQUENCE [LARGE SCALE GENOMIC DNA]</scope>
</reference>
<name>A0A452HV28_9SAUR</name>
<dbReference type="AlphaFoldDB" id="A0A452HV28"/>
<dbReference type="Pfam" id="PF00078">
    <property type="entry name" value="RVT_1"/>
    <property type="match status" value="1"/>
</dbReference>
<feature type="transmembrane region" description="Helical" evidence="1">
    <location>
        <begin position="52"/>
        <end position="69"/>
    </location>
</feature>
<sequence length="241" mass="26675">MPYGKCCVGFSVHINLISIIRLLHDGMTATILCNNSQTEPFVIHTGVKQGCVIAPTLFSIYLVVILILIRDHLPGGIGIEIDITDLRYAVDCIILAHTEADLQSTLNFFADAYHSLGLSLNTGKTKVLYQPSPAQTTFHTSQMTISGNPLENVDHFPYLGSHFSQTASIDTEIEYRVCCASTSFGRLLKRVFNDRALQTGTKILVYKTVVIPTLLYGCEIWHDNIPDQSNAQLSFLAIQQL</sequence>
<protein>
    <recommendedName>
        <fullName evidence="2">Reverse transcriptase domain-containing protein</fullName>
    </recommendedName>
</protein>
<proteinExistence type="predicted"/>
<reference evidence="3" key="2">
    <citation type="submission" date="2025-08" db="UniProtKB">
        <authorList>
            <consortium name="Ensembl"/>
        </authorList>
    </citation>
    <scope>IDENTIFICATION</scope>
</reference>
<dbReference type="SUPFAM" id="SSF56672">
    <property type="entry name" value="DNA/RNA polymerases"/>
    <property type="match status" value="1"/>
</dbReference>
<feature type="domain" description="Reverse transcriptase" evidence="2">
    <location>
        <begin position="1"/>
        <end position="163"/>
    </location>
</feature>